<keyword evidence="6 13" id="KW-0963">Cytoplasm</keyword>
<dbReference type="Proteomes" id="UP000190657">
    <property type="component" value="Unassembled WGS sequence"/>
</dbReference>
<dbReference type="OrthoDB" id="9808150at2"/>
<evidence type="ECO:0000313" key="16">
    <source>
        <dbReference type="Proteomes" id="UP000190657"/>
    </source>
</evidence>
<keyword evidence="9 13" id="KW-0418">Kinase</keyword>
<evidence type="ECO:0000256" key="9">
    <source>
        <dbReference type="ARBA" id="ARBA00022777"/>
    </source>
</evidence>
<dbReference type="GO" id="GO:0005524">
    <property type="term" value="F:ATP binding"/>
    <property type="evidence" value="ECO:0007669"/>
    <property type="project" value="UniProtKB-UniRule"/>
</dbReference>
<dbReference type="NCBIfam" id="TIGR03263">
    <property type="entry name" value="guanyl_kin"/>
    <property type="match status" value="1"/>
</dbReference>
<dbReference type="InterPro" id="IPR027417">
    <property type="entry name" value="P-loop_NTPase"/>
</dbReference>
<sequence>MTNNKGLLIILSAPSGCGKDTVFQAIKKLRNDVVESVSATTRKPREGEVEGVNYYFKSESDFQLMVVNDELLEYARYNNCYYGTPISGVEKAINDGKICFLIIDVQGAQSILKVRPDAVSIFLLPPSLEVLEKRLVNRSTNDIDDVKNRMKIAQREIDMAPLYKYTVVNDDLDECVNTINNIINKELLTLNSKEIK</sequence>
<dbReference type="AlphaFoldDB" id="A0A1T4LPF9"/>
<dbReference type="Gene3D" id="3.40.50.300">
    <property type="entry name" value="P-loop containing nucleotide triphosphate hydrolases"/>
    <property type="match status" value="1"/>
</dbReference>
<evidence type="ECO:0000256" key="12">
    <source>
        <dbReference type="ARBA" id="ARBA00048594"/>
    </source>
</evidence>
<dbReference type="PROSITE" id="PS00856">
    <property type="entry name" value="GUANYLATE_KINASE_1"/>
    <property type="match status" value="1"/>
</dbReference>
<keyword evidence="10 13" id="KW-0067">ATP-binding</keyword>
<dbReference type="GO" id="GO:0004385">
    <property type="term" value="F:GMP kinase activity"/>
    <property type="evidence" value="ECO:0007669"/>
    <property type="project" value="UniProtKB-UniRule"/>
</dbReference>
<dbReference type="EC" id="2.7.4.8" evidence="4 13"/>
<evidence type="ECO:0000256" key="5">
    <source>
        <dbReference type="ARBA" id="ARBA00016296"/>
    </source>
</evidence>
<dbReference type="InterPro" id="IPR008145">
    <property type="entry name" value="GK/Ca_channel_bsu"/>
</dbReference>
<dbReference type="STRING" id="290054.SAMN02745114_00961"/>
<evidence type="ECO:0000256" key="8">
    <source>
        <dbReference type="ARBA" id="ARBA00022741"/>
    </source>
</evidence>
<evidence type="ECO:0000256" key="2">
    <source>
        <dbReference type="ARBA" id="ARBA00004496"/>
    </source>
</evidence>
<dbReference type="GO" id="GO:0005829">
    <property type="term" value="C:cytosol"/>
    <property type="evidence" value="ECO:0007669"/>
    <property type="project" value="TreeGrafter"/>
</dbReference>
<dbReference type="Pfam" id="PF00625">
    <property type="entry name" value="Guanylate_kin"/>
    <property type="match status" value="1"/>
</dbReference>
<keyword evidence="16" id="KW-1185">Reference proteome</keyword>
<comment type="function">
    <text evidence="1 13">Essential for recycling GMP and indirectly, cGMP.</text>
</comment>
<protein>
    <recommendedName>
        <fullName evidence="5 13">Guanylate kinase</fullName>
        <ecNumber evidence="4 13">2.7.4.8</ecNumber>
    </recommendedName>
    <alternativeName>
        <fullName evidence="11 13">GMP kinase</fullName>
    </alternativeName>
</protein>
<feature type="domain" description="Guanylate kinase-like" evidence="14">
    <location>
        <begin position="6"/>
        <end position="184"/>
    </location>
</feature>
<evidence type="ECO:0000256" key="1">
    <source>
        <dbReference type="ARBA" id="ARBA00003531"/>
    </source>
</evidence>
<keyword evidence="8 13" id="KW-0547">Nucleotide-binding</keyword>
<accession>A0A1T4LPF9</accession>
<keyword evidence="7 13" id="KW-0808">Transferase</keyword>
<dbReference type="SUPFAM" id="SSF52540">
    <property type="entry name" value="P-loop containing nucleoside triphosphate hydrolases"/>
    <property type="match status" value="1"/>
</dbReference>
<comment type="subcellular location">
    <subcellularLocation>
        <location evidence="2 13">Cytoplasm</location>
    </subcellularLocation>
</comment>
<dbReference type="RefSeq" id="WP_078768450.1">
    <property type="nucleotide sequence ID" value="NZ_FUWW01000009.1"/>
</dbReference>
<dbReference type="InterPro" id="IPR017665">
    <property type="entry name" value="Guanylate_kinase"/>
</dbReference>
<reference evidence="15 16" key="1">
    <citation type="submission" date="2017-02" db="EMBL/GenBank/DDBJ databases">
        <authorList>
            <person name="Peterson S.W."/>
        </authorList>
    </citation>
    <scope>NUCLEOTIDE SEQUENCE [LARGE SCALE GENOMIC DNA]</scope>
    <source>
        <strain evidence="15 16">ATCC 51222</strain>
    </source>
</reference>
<evidence type="ECO:0000256" key="6">
    <source>
        <dbReference type="ARBA" id="ARBA00022490"/>
    </source>
</evidence>
<evidence type="ECO:0000256" key="13">
    <source>
        <dbReference type="HAMAP-Rule" id="MF_00328"/>
    </source>
</evidence>
<feature type="binding site" evidence="13">
    <location>
        <begin position="13"/>
        <end position="20"/>
    </location>
    <ligand>
        <name>ATP</name>
        <dbReference type="ChEBI" id="CHEBI:30616"/>
    </ligand>
</feature>
<evidence type="ECO:0000256" key="7">
    <source>
        <dbReference type="ARBA" id="ARBA00022679"/>
    </source>
</evidence>
<dbReference type="InterPro" id="IPR008144">
    <property type="entry name" value="Guanylate_kin-like_dom"/>
</dbReference>
<comment type="similarity">
    <text evidence="3 13">Belongs to the guanylate kinase family.</text>
</comment>
<dbReference type="PANTHER" id="PTHR23117">
    <property type="entry name" value="GUANYLATE KINASE-RELATED"/>
    <property type="match status" value="1"/>
</dbReference>
<evidence type="ECO:0000256" key="10">
    <source>
        <dbReference type="ARBA" id="ARBA00022840"/>
    </source>
</evidence>
<dbReference type="CDD" id="cd00071">
    <property type="entry name" value="GMPK"/>
    <property type="match status" value="1"/>
</dbReference>
<organism evidence="15 16">
    <name type="scientific">Eubacterium coprostanoligenes</name>
    <dbReference type="NCBI Taxonomy" id="290054"/>
    <lineage>
        <taxon>Bacteria</taxon>
        <taxon>Bacillati</taxon>
        <taxon>Bacillota</taxon>
        <taxon>Clostridia</taxon>
        <taxon>Eubacteriales</taxon>
        <taxon>Eubacteriaceae</taxon>
        <taxon>Eubacterium</taxon>
    </lineage>
</organism>
<proteinExistence type="inferred from homology"/>
<dbReference type="SMART" id="SM00072">
    <property type="entry name" value="GuKc"/>
    <property type="match status" value="1"/>
</dbReference>
<evidence type="ECO:0000256" key="3">
    <source>
        <dbReference type="ARBA" id="ARBA00005790"/>
    </source>
</evidence>
<dbReference type="Gene3D" id="3.30.63.10">
    <property type="entry name" value="Guanylate Kinase phosphate binding domain"/>
    <property type="match status" value="1"/>
</dbReference>
<dbReference type="EMBL" id="FUWW01000009">
    <property type="protein sequence ID" value="SJZ56531.1"/>
    <property type="molecule type" value="Genomic_DNA"/>
</dbReference>
<dbReference type="FunFam" id="3.30.63.10:FF:000005">
    <property type="entry name" value="Guanylate kinase"/>
    <property type="match status" value="1"/>
</dbReference>
<gene>
    <name evidence="13" type="primary">gmk</name>
    <name evidence="15" type="ORF">SAMN02745114_00961</name>
</gene>
<dbReference type="HAMAP" id="MF_00328">
    <property type="entry name" value="Guanylate_kinase"/>
    <property type="match status" value="1"/>
</dbReference>
<dbReference type="PROSITE" id="PS50052">
    <property type="entry name" value="GUANYLATE_KINASE_2"/>
    <property type="match status" value="1"/>
</dbReference>
<dbReference type="PANTHER" id="PTHR23117:SF13">
    <property type="entry name" value="GUANYLATE KINASE"/>
    <property type="match status" value="1"/>
</dbReference>
<name>A0A1T4LPF9_9FIRM</name>
<evidence type="ECO:0000256" key="4">
    <source>
        <dbReference type="ARBA" id="ARBA00012961"/>
    </source>
</evidence>
<evidence type="ECO:0000313" key="15">
    <source>
        <dbReference type="EMBL" id="SJZ56531.1"/>
    </source>
</evidence>
<evidence type="ECO:0000259" key="14">
    <source>
        <dbReference type="PROSITE" id="PS50052"/>
    </source>
</evidence>
<evidence type="ECO:0000256" key="11">
    <source>
        <dbReference type="ARBA" id="ARBA00030128"/>
    </source>
</evidence>
<comment type="catalytic activity">
    <reaction evidence="12 13">
        <text>GMP + ATP = GDP + ADP</text>
        <dbReference type="Rhea" id="RHEA:20780"/>
        <dbReference type="ChEBI" id="CHEBI:30616"/>
        <dbReference type="ChEBI" id="CHEBI:58115"/>
        <dbReference type="ChEBI" id="CHEBI:58189"/>
        <dbReference type="ChEBI" id="CHEBI:456216"/>
        <dbReference type="EC" id="2.7.4.8"/>
    </reaction>
</comment>
<dbReference type="InterPro" id="IPR020590">
    <property type="entry name" value="Guanylate_kinase_CS"/>
</dbReference>